<dbReference type="eggNOG" id="ENOG50333G8">
    <property type="taxonomic scope" value="Bacteria"/>
</dbReference>
<evidence type="ECO:0000313" key="4">
    <source>
        <dbReference type="Proteomes" id="UP000005730"/>
    </source>
</evidence>
<evidence type="ECO:0000256" key="1">
    <source>
        <dbReference type="SAM" id="Phobius"/>
    </source>
</evidence>
<feature type="domain" description="DUF4234" evidence="2">
    <location>
        <begin position="14"/>
        <end position="105"/>
    </location>
</feature>
<dbReference type="AlphaFoldDB" id="H0UMZ4"/>
<accession>H0UMZ4</accession>
<feature type="transmembrane region" description="Helical" evidence="1">
    <location>
        <begin position="75"/>
        <end position="100"/>
    </location>
</feature>
<sequence length="152" mass="16867">METVVVNPRIKRVPLLMMVLLSVVTMGIYPAYWVYSRRDAFNQMGSAHVGDVLGTVPLILGFVSLGFSFKSAISPIWGSMAGGLASLVGAVMMILACFRYRENLRFYVKIRDASPLAAESVARSWFMTLIFGALYLQYHVNRLLDAGLLDPK</sequence>
<organism evidence="3 4">
    <name type="scientific">Thermanaerovibrio velox DSM 12556</name>
    <dbReference type="NCBI Taxonomy" id="926567"/>
    <lineage>
        <taxon>Bacteria</taxon>
        <taxon>Thermotogati</taxon>
        <taxon>Synergistota</taxon>
        <taxon>Synergistia</taxon>
        <taxon>Synergistales</taxon>
        <taxon>Synergistaceae</taxon>
        <taxon>Thermanaerovibrio</taxon>
    </lineage>
</organism>
<reference evidence="3 4" key="1">
    <citation type="submission" date="2011-10" db="EMBL/GenBank/DDBJ databases">
        <title>The Noncontiguous Finished genome of Thermanaerovibrio velox DSM 12556.</title>
        <authorList>
            <consortium name="US DOE Joint Genome Institute (JGI-PGF)"/>
            <person name="Lucas S."/>
            <person name="Copeland A."/>
            <person name="Lapidus A."/>
            <person name="Glavina del Rio T."/>
            <person name="Dalin E."/>
            <person name="Tice H."/>
            <person name="Bruce D."/>
            <person name="Goodwin L."/>
            <person name="Pitluck S."/>
            <person name="Peters L."/>
            <person name="Mikhailova N."/>
            <person name="Teshima H."/>
            <person name="Kyrpides N."/>
            <person name="Mavromatis K."/>
            <person name="Ivanova N."/>
            <person name="Markowitz V."/>
            <person name="Cheng J.-F."/>
            <person name="Hugenholtz P."/>
            <person name="Woyke T."/>
            <person name="Wu D."/>
            <person name="Spring S."/>
            <person name="Brambilla E.-M."/>
            <person name="Klenk H.-P."/>
            <person name="Eisen J.A."/>
        </authorList>
    </citation>
    <scope>NUCLEOTIDE SEQUENCE [LARGE SCALE GENOMIC DNA]</scope>
    <source>
        <strain evidence="3 4">DSM 12556</strain>
    </source>
</reference>
<dbReference type="Proteomes" id="UP000005730">
    <property type="component" value="Chromosome"/>
</dbReference>
<name>H0UMZ4_9BACT</name>
<proteinExistence type="predicted"/>
<evidence type="ECO:0000259" key="2">
    <source>
        <dbReference type="Pfam" id="PF14018"/>
    </source>
</evidence>
<keyword evidence="4" id="KW-1185">Reference proteome</keyword>
<keyword evidence="1" id="KW-1133">Transmembrane helix</keyword>
<protein>
    <recommendedName>
        <fullName evidence="2">DUF4234 domain-containing protein</fullName>
    </recommendedName>
</protein>
<dbReference type="HOGENOM" id="CLU_116596_0_0_0"/>
<dbReference type="InterPro" id="IPR025328">
    <property type="entry name" value="DUF4234"/>
</dbReference>
<gene>
    <name evidence="3" type="ORF">TheveDRAFT_0085</name>
</gene>
<dbReference type="STRING" id="926567.TheveDRAFT_0085"/>
<keyword evidence="1" id="KW-0472">Membrane</keyword>
<dbReference type="EMBL" id="CM001377">
    <property type="protein sequence ID" value="EHM09273.1"/>
    <property type="molecule type" value="Genomic_DNA"/>
</dbReference>
<dbReference type="Pfam" id="PF14018">
    <property type="entry name" value="DUF4234"/>
    <property type="match status" value="1"/>
</dbReference>
<evidence type="ECO:0000313" key="3">
    <source>
        <dbReference type="EMBL" id="EHM09273.1"/>
    </source>
</evidence>
<keyword evidence="1" id="KW-0812">Transmembrane</keyword>
<feature type="transmembrane region" description="Helical" evidence="1">
    <location>
        <begin position="15"/>
        <end position="35"/>
    </location>
</feature>